<dbReference type="EMBL" id="AVOT02016881">
    <property type="protein sequence ID" value="MBW0502552.1"/>
    <property type="molecule type" value="Genomic_DNA"/>
</dbReference>
<evidence type="ECO:0000313" key="2">
    <source>
        <dbReference type="EMBL" id="MBW0502552.1"/>
    </source>
</evidence>
<keyword evidence="3" id="KW-1185">Reference proteome</keyword>
<feature type="chain" id="PRO_5040293276" evidence="1">
    <location>
        <begin position="26"/>
        <end position="185"/>
    </location>
</feature>
<evidence type="ECO:0000313" key="3">
    <source>
        <dbReference type="Proteomes" id="UP000765509"/>
    </source>
</evidence>
<sequence length="185" mass="20504">MLFSSLLSTMLLAASVISIPTQTLSSPTALDQDDERYFGNALNAIDHVQDPMKTLCKDGKASEAQSQFASLEPPVKQLSVHVHSVIQISQKISLNGGAFLQRFMQIITDFNVIITTVNGYVEVQESLSVQIQELNVYFKTITDDLSGAGLDVITSFQQTQIDFRIWIKLGLNFLCGYVDESPKRL</sequence>
<evidence type="ECO:0000256" key="1">
    <source>
        <dbReference type="SAM" id="SignalP"/>
    </source>
</evidence>
<gene>
    <name evidence="2" type="ORF">O181_042267</name>
</gene>
<keyword evidence="1" id="KW-0732">Signal</keyword>
<protein>
    <submittedName>
        <fullName evidence="2">Uncharacterized protein</fullName>
    </submittedName>
</protein>
<dbReference type="AlphaFoldDB" id="A0A9Q3DIA9"/>
<accession>A0A9Q3DIA9</accession>
<dbReference type="Proteomes" id="UP000765509">
    <property type="component" value="Unassembled WGS sequence"/>
</dbReference>
<reference evidence="2" key="1">
    <citation type="submission" date="2021-03" db="EMBL/GenBank/DDBJ databases">
        <title>Draft genome sequence of rust myrtle Austropuccinia psidii MF-1, a brazilian biotype.</title>
        <authorList>
            <person name="Quecine M.C."/>
            <person name="Pachon D.M.R."/>
            <person name="Bonatelli M.L."/>
            <person name="Correr F.H."/>
            <person name="Franceschini L.M."/>
            <person name="Leite T.F."/>
            <person name="Margarido G.R.A."/>
            <person name="Almeida C.A."/>
            <person name="Ferrarezi J.A."/>
            <person name="Labate C.A."/>
        </authorList>
    </citation>
    <scope>NUCLEOTIDE SEQUENCE</scope>
    <source>
        <strain evidence="2">MF-1</strain>
    </source>
</reference>
<comment type="caution">
    <text evidence="2">The sequence shown here is derived from an EMBL/GenBank/DDBJ whole genome shotgun (WGS) entry which is preliminary data.</text>
</comment>
<organism evidence="2 3">
    <name type="scientific">Austropuccinia psidii MF-1</name>
    <dbReference type="NCBI Taxonomy" id="1389203"/>
    <lineage>
        <taxon>Eukaryota</taxon>
        <taxon>Fungi</taxon>
        <taxon>Dikarya</taxon>
        <taxon>Basidiomycota</taxon>
        <taxon>Pucciniomycotina</taxon>
        <taxon>Pucciniomycetes</taxon>
        <taxon>Pucciniales</taxon>
        <taxon>Sphaerophragmiaceae</taxon>
        <taxon>Austropuccinia</taxon>
    </lineage>
</organism>
<proteinExistence type="predicted"/>
<feature type="signal peptide" evidence="1">
    <location>
        <begin position="1"/>
        <end position="25"/>
    </location>
</feature>
<name>A0A9Q3DIA9_9BASI</name>